<reference evidence="7 8" key="1">
    <citation type="submission" date="2018-02" db="EMBL/GenBank/DDBJ databases">
        <title>Subsurface microbial communities from deep shales in Ohio and West Virginia, USA.</title>
        <authorList>
            <person name="Wrighton K."/>
        </authorList>
    </citation>
    <scope>NUCLEOTIDE SEQUENCE [LARGE SCALE GENOMIC DNA]</scope>
    <source>
        <strain evidence="7 8">OWC-DMM</strain>
    </source>
</reference>
<evidence type="ECO:0000313" key="7">
    <source>
        <dbReference type="EMBL" id="PPK77242.1"/>
    </source>
</evidence>
<evidence type="ECO:0000313" key="8">
    <source>
        <dbReference type="Proteomes" id="UP000240010"/>
    </source>
</evidence>
<evidence type="ECO:0000256" key="4">
    <source>
        <dbReference type="ARBA" id="ARBA00032089"/>
    </source>
</evidence>
<proteinExistence type="inferred from homology"/>
<dbReference type="NCBIfam" id="TIGR00219">
    <property type="entry name" value="mreC"/>
    <property type="match status" value="1"/>
</dbReference>
<dbReference type="PANTHER" id="PTHR34138:SF1">
    <property type="entry name" value="CELL SHAPE-DETERMINING PROTEIN MREC"/>
    <property type="match status" value="1"/>
</dbReference>
<evidence type="ECO:0000259" key="6">
    <source>
        <dbReference type="Pfam" id="PF04085"/>
    </source>
</evidence>
<sequence length="405" mass="44051">MQEPRSGVPKRIFLRRNSNSCGNGLSSYIRYANSIYALPTFFNWIKRHPAIKLLFATGPSINTRLLVAIIASVALLITEHQSHRLDALRATLSVIVDPLKYLVDLPTVLIEQTADSVSSYSTLKKENTQLREEQFIDKTRLLKFDSLEKENIRLRALLENSFKLGEQLLIAELLSINTAPYENIVVVNKGTRFGVHPQQPVLDANGVVGQVFRALPFSSEIMLITDPNHAIPVQVNRNGLLTIAVGSGQLNRLNLPFLPNNADIRPGDLLITSGLGGTFPSGYPVAVVDDFTPITNKPFVNITATPKAMLDRNRELLIVWSDSSPVSLSSPPTSHEKTPEATPPNGQSTESGLIREAPKGKRTRAAHDDKSTGAPAGTGRDDQSAGSGLTRKVPAGAQTGADNDE</sequence>
<dbReference type="PANTHER" id="PTHR34138">
    <property type="entry name" value="CELL SHAPE-DETERMINING PROTEIN MREC"/>
    <property type="match status" value="1"/>
</dbReference>
<keyword evidence="3" id="KW-0133">Cell shape</keyword>
<dbReference type="EMBL" id="PTIZ01000002">
    <property type="protein sequence ID" value="PPK77242.1"/>
    <property type="molecule type" value="Genomic_DNA"/>
</dbReference>
<dbReference type="AlphaFoldDB" id="A0A2S6HIC5"/>
<dbReference type="Gene3D" id="2.40.10.340">
    <property type="entry name" value="Rod shape-determining protein MreC, domain 1"/>
    <property type="match status" value="1"/>
</dbReference>
<comment type="similarity">
    <text evidence="1">Belongs to the MreC family.</text>
</comment>
<feature type="domain" description="Rod shape-determining protein MreC beta-barrel core" evidence="6">
    <location>
        <begin position="177"/>
        <end position="320"/>
    </location>
</feature>
<organism evidence="7 8">
    <name type="scientific">Methylobacter tundripaludum</name>
    <dbReference type="NCBI Taxonomy" id="173365"/>
    <lineage>
        <taxon>Bacteria</taxon>
        <taxon>Pseudomonadati</taxon>
        <taxon>Pseudomonadota</taxon>
        <taxon>Gammaproteobacteria</taxon>
        <taxon>Methylococcales</taxon>
        <taxon>Methylococcaceae</taxon>
        <taxon>Methylobacter</taxon>
    </lineage>
</organism>
<gene>
    <name evidence="7" type="ORF">B0F87_102353</name>
</gene>
<evidence type="ECO:0000256" key="5">
    <source>
        <dbReference type="SAM" id="MobiDB-lite"/>
    </source>
</evidence>
<feature type="compositionally biased region" description="Low complexity" evidence="5">
    <location>
        <begin position="323"/>
        <end position="333"/>
    </location>
</feature>
<evidence type="ECO:0000256" key="3">
    <source>
        <dbReference type="ARBA" id="ARBA00022960"/>
    </source>
</evidence>
<comment type="caution">
    <text evidence="7">The sequence shown here is derived from an EMBL/GenBank/DDBJ whole genome shotgun (WGS) entry which is preliminary data.</text>
</comment>
<protein>
    <recommendedName>
        <fullName evidence="2">Cell shape-determining protein MreC</fullName>
    </recommendedName>
    <alternativeName>
        <fullName evidence="4">Cell shape protein MreC</fullName>
    </alternativeName>
</protein>
<dbReference type="InterPro" id="IPR007221">
    <property type="entry name" value="MreC"/>
</dbReference>
<feature type="region of interest" description="Disordered" evidence="5">
    <location>
        <begin position="323"/>
        <end position="405"/>
    </location>
</feature>
<dbReference type="Pfam" id="PF04085">
    <property type="entry name" value="MreC"/>
    <property type="match status" value="1"/>
</dbReference>
<dbReference type="GO" id="GO:0005886">
    <property type="term" value="C:plasma membrane"/>
    <property type="evidence" value="ECO:0007669"/>
    <property type="project" value="TreeGrafter"/>
</dbReference>
<dbReference type="InterPro" id="IPR042177">
    <property type="entry name" value="Cell/Rod_1"/>
</dbReference>
<accession>A0A2S6HIC5</accession>
<dbReference type="Proteomes" id="UP000240010">
    <property type="component" value="Unassembled WGS sequence"/>
</dbReference>
<name>A0A2S6HIC5_9GAMM</name>
<dbReference type="GO" id="GO:0008360">
    <property type="term" value="P:regulation of cell shape"/>
    <property type="evidence" value="ECO:0007669"/>
    <property type="project" value="UniProtKB-KW"/>
</dbReference>
<dbReference type="InterPro" id="IPR055342">
    <property type="entry name" value="MreC_beta-barrel_core"/>
</dbReference>
<dbReference type="InterPro" id="IPR042175">
    <property type="entry name" value="Cell/Rod_MreC_2"/>
</dbReference>
<evidence type="ECO:0000256" key="1">
    <source>
        <dbReference type="ARBA" id="ARBA00009369"/>
    </source>
</evidence>
<evidence type="ECO:0000256" key="2">
    <source>
        <dbReference type="ARBA" id="ARBA00013855"/>
    </source>
</evidence>
<dbReference type="Gene3D" id="2.40.10.350">
    <property type="entry name" value="Rod shape-determining protein MreC, domain 2"/>
    <property type="match status" value="1"/>
</dbReference>